<dbReference type="SUPFAM" id="SSF49313">
    <property type="entry name" value="Cadherin-like"/>
    <property type="match status" value="1"/>
</dbReference>
<protein>
    <submittedName>
        <fullName evidence="4">Dystroglycan-type cadherin-like domain-containing protein</fullName>
    </submittedName>
</protein>
<dbReference type="PANTHER" id="PTHR10132:SF14">
    <property type="entry name" value="SARCOGLYCAN ALPHA, ISOFORM C"/>
    <property type="match status" value="1"/>
</dbReference>
<sequence>MMFNRNNAKGGEGRADKGRQGRPIIPSKSLLLFFLLFGSNAQRREHAAEVRAVKGQLFVHMLHSAYFFPQTVEVKWSASAQGRPSLPHWLHLFPSRHRSIAFLLGTPVSPHSNFPIHVIARRLDTFQSIERSFSIVANDDLRFNGAVQQIVEIRINNMDAEELIWDLIRGNKMAKGLERAIYSTFKGRGVNPFIFNILPGTSNPPSDEVLYRLGQHLKIGAIVQVGTQAHFHPNVLQLTRGIQLNPEFCSQNKLIPMDRHFRLQQIVVDWCKLHLRNMTLLKQLEMPSWKRTVQQQQQDGEDEALMAATVGGTATAPTDGQMEQLLLERSEGQQRPVPPVYYIWESVLVFPLLAVFCLLFILCLSLIFFGRREGQYWRDYKTPKDQLCEYLNLRESQRQLRELSTQRQVQMMSRTVGREPSEALSIGTFLRPREKDQSPSAAEHRPIGTPRPEFTSKGTITSTSRSSIGKQTVAEAARVNGVSIHPYRHPLDSEDEDDEDEGGVGGRRW</sequence>
<dbReference type="GO" id="GO:0005509">
    <property type="term" value="F:calcium ion binding"/>
    <property type="evidence" value="ECO:0007669"/>
    <property type="project" value="InterPro"/>
</dbReference>
<dbReference type="InterPro" id="IPR015919">
    <property type="entry name" value="Cadherin-like_sf"/>
</dbReference>
<dbReference type="InterPro" id="IPR008908">
    <property type="entry name" value="Sarcoglycan_alpha/epsilon"/>
</dbReference>
<keyword evidence="2" id="KW-1133">Transmembrane helix</keyword>
<evidence type="ECO:0000313" key="3">
    <source>
        <dbReference type="Proteomes" id="UP000887572"/>
    </source>
</evidence>
<reference evidence="4" key="1">
    <citation type="submission" date="2022-11" db="UniProtKB">
        <authorList>
            <consortium name="WormBaseParasite"/>
        </authorList>
    </citation>
    <scope>IDENTIFICATION</scope>
</reference>
<feature type="compositionally biased region" description="Low complexity" evidence="1">
    <location>
        <begin position="455"/>
        <end position="470"/>
    </location>
</feature>
<feature type="region of interest" description="Disordered" evidence="1">
    <location>
        <begin position="431"/>
        <end position="509"/>
    </location>
</feature>
<organism evidence="3 4">
    <name type="scientific">Globodera rostochiensis</name>
    <name type="common">Golden nematode worm</name>
    <name type="synonym">Heterodera rostochiensis</name>
    <dbReference type="NCBI Taxonomy" id="31243"/>
    <lineage>
        <taxon>Eukaryota</taxon>
        <taxon>Metazoa</taxon>
        <taxon>Ecdysozoa</taxon>
        <taxon>Nematoda</taxon>
        <taxon>Chromadorea</taxon>
        <taxon>Rhabditida</taxon>
        <taxon>Tylenchina</taxon>
        <taxon>Tylenchomorpha</taxon>
        <taxon>Tylenchoidea</taxon>
        <taxon>Heteroderidae</taxon>
        <taxon>Heteroderinae</taxon>
        <taxon>Globodera</taxon>
    </lineage>
</organism>
<dbReference type="GO" id="GO:0016012">
    <property type="term" value="C:sarcoglycan complex"/>
    <property type="evidence" value="ECO:0007669"/>
    <property type="project" value="InterPro"/>
</dbReference>
<feature type="transmembrane region" description="Helical" evidence="2">
    <location>
        <begin position="341"/>
        <end position="369"/>
    </location>
</feature>
<accession>A0A914HZF6</accession>
<evidence type="ECO:0000256" key="1">
    <source>
        <dbReference type="SAM" id="MobiDB-lite"/>
    </source>
</evidence>
<feature type="compositionally biased region" description="Basic and acidic residues" evidence="1">
    <location>
        <begin position="431"/>
        <end position="446"/>
    </location>
</feature>
<keyword evidence="3" id="KW-1185">Reference proteome</keyword>
<feature type="region of interest" description="Disordered" evidence="1">
    <location>
        <begin position="1"/>
        <end position="22"/>
    </location>
</feature>
<name>A0A914HZF6_GLORO</name>
<dbReference type="PANTHER" id="PTHR10132">
    <property type="entry name" value="ALPHA-/EPSILON-SARCOGLYCAN FAMILY MEMBER"/>
    <property type="match status" value="1"/>
</dbReference>
<keyword evidence="2" id="KW-0812">Transmembrane</keyword>
<keyword evidence="2" id="KW-0472">Membrane</keyword>
<feature type="compositionally biased region" description="Acidic residues" evidence="1">
    <location>
        <begin position="493"/>
        <end position="502"/>
    </location>
</feature>
<proteinExistence type="predicted"/>
<dbReference type="AlphaFoldDB" id="A0A914HZF6"/>
<evidence type="ECO:0000256" key="2">
    <source>
        <dbReference type="SAM" id="Phobius"/>
    </source>
</evidence>
<dbReference type="Proteomes" id="UP000887572">
    <property type="component" value="Unplaced"/>
</dbReference>
<dbReference type="WBParaSite" id="Gr19_v10_g5204.t1">
    <property type="protein sequence ID" value="Gr19_v10_g5204.t1"/>
    <property type="gene ID" value="Gr19_v10_g5204"/>
</dbReference>
<evidence type="ECO:0000313" key="4">
    <source>
        <dbReference type="WBParaSite" id="Gr19_v10_g5204.t1"/>
    </source>
</evidence>